<evidence type="ECO:0000259" key="10">
    <source>
        <dbReference type="PROSITE" id="PS50929"/>
    </source>
</evidence>
<feature type="domain" description="ABC transmembrane type-1" evidence="10">
    <location>
        <begin position="90"/>
        <end position="281"/>
    </location>
</feature>
<dbReference type="SUPFAM" id="SSF90123">
    <property type="entry name" value="ABC transporter transmembrane region"/>
    <property type="match status" value="1"/>
</dbReference>
<keyword evidence="12" id="KW-1185">Reference proteome</keyword>
<dbReference type="InterPro" id="IPR036640">
    <property type="entry name" value="ABC1_TM_sf"/>
</dbReference>
<keyword evidence="6 8" id="KW-0472">Membrane</keyword>
<dbReference type="Pfam" id="PF00005">
    <property type="entry name" value="ABC_tran"/>
    <property type="match status" value="1"/>
</dbReference>
<comment type="subcellular location">
    <subcellularLocation>
        <location evidence="1">Membrane</location>
        <topology evidence="1">Multi-pass membrane protein</topology>
    </subcellularLocation>
</comment>
<evidence type="ECO:0000256" key="8">
    <source>
        <dbReference type="SAM" id="Phobius"/>
    </source>
</evidence>
<evidence type="ECO:0000313" key="11">
    <source>
        <dbReference type="EMBL" id="KAK3596132.1"/>
    </source>
</evidence>
<evidence type="ECO:0000256" key="2">
    <source>
        <dbReference type="ARBA" id="ARBA00022692"/>
    </source>
</evidence>
<organism evidence="11 12">
    <name type="scientific">Potamilus streckersoni</name>
    <dbReference type="NCBI Taxonomy" id="2493646"/>
    <lineage>
        <taxon>Eukaryota</taxon>
        <taxon>Metazoa</taxon>
        <taxon>Spiralia</taxon>
        <taxon>Lophotrochozoa</taxon>
        <taxon>Mollusca</taxon>
        <taxon>Bivalvia</taxon>
        <taxon>Autobranchia</taxon>
        <taxon>Heteroconchia</taxon>
        <taxon>Palaeoheterodonta</taxon>
        <taxon>Unionida</taxon>
        <taxon>Unionoidea</taxon>
        <taxon>Unionidae</taxon>
        <taxon>Ambleminae</taxon>
        <taxon>Lampsilini</taxon>
        <taxon>Potamilus</taxon>
    </lineage>
</organism>
<dbReference type="SUPFAM" id="SSF52540">
    <property type="entry name" value="P-loop containing nucleoside triphosphate hydrolases"/>
    <property type="match status" value="1"/>
</dbReference>
<evidence type="ECO:0000256" key="1">
    <source>
        <dbReference type="ARBA" id="ARBA00004141"/>
    </source>
</evidence>
<evidence type="ECO:0000256" key="4">
    <source>
        <dbReference type="ARBA" id="ARBA00022840"/>
    </source>
</evidence>
<dbReference type="InterPro" id="IPR003593">
    <property type="entry name" value="AAA+_ATPase"/>
</dbReference>
<keyword evidence="5 8" id="KW-1133">Transmembrane helix</keyword>
<dbReference type="AlphaFoldDB" id="A0AAE0W0M9"/>
<feature type="transmembrane region" description="Helical" evidence="8">
    <location>
        <begin position="259"/>
        <end position="281"/>
    </location>
</feature>
<dbReference type="InterPro" id="IPR027417">
    <property type="entry name" value="P-loop_NTPase"/>
</dbReference>
<sequence length="493" mass="54776">MVTKNIHPPTGSASAETGKKESAPGLRPLPEVDYKTLTRFVLGYVKYNKLNAAIGVMTLPVSMATTLAVPWLTVLLIDDYLKHSAYDDYLFLLGLFAGAKTGNNIICRMRADLYQKCLQLPRSYFDRHPVGTLLTRLTSDFETFGESIAVGALSIIADILKTFILICILFYINFELALVFLIILPAAFPVIRYISKILQQSYLRGRAALAAAAAYLQECLSGIKTIRVYGAEQEAAEVFEQKNRAFLNAQKKANVYESFMYSFVDGYTSLCVGVIIGYAAFDQKLALVGATGSGKSTIIRLISCQYRDYEGSIRLNGRELKDIHIAEIPRLMSVLHQDFYMFRESLNFNIGLNRVSISPQDITRAAEYVHADAFIRNLPGGYDFIIQDYGNLSAGQMQLLAFARAVVSGSELFILDEATGKIDSLTERLIEQAIEQIFREKTIIAIAHRLSTIQKSDVILVMDNGQIAERGNHQSLSALDGKYSALLNSIRES</sequence>
<dbReference type="InterPro" id="IPR003439">
    <property type="entry name" value="ABC_transporter-like_ATP-bd"/>
</dbReference>
<evidence type="ECO:0000256" key="6">
    <source>
        <dbReference type="ARBA" id="ARBA00023136"/>
    </source>
</evidence>
<protein>
    <recommendedName>
        <fullName evidence="13">ABC transporter</fullName>
    </recommendedName>
</protein>
<gene>
    <name evidence="11" type="ORF">CHS0354_027402</name>
</gene>
<dbReference type="GO" id="GO:0015421">
    <property type="term" value="F:ABC-type oligopeptide transporter activity"/>
    <property type="evidence" value="ECO:0007669"/>
    <property type="project" value="TreeGrafter"/>
</dbReference>
<evidence type="ECO:0000259" key="9">
    <source>
        <dbReference type="PROSITE" id="PS50893"/>
    </source>
</evidence>
<feature type="transmembrane region" description="Helical" evidence="8">
    <location>
        <begin position="52"/>
        <end position="77"/>
    </location>
</feature>
<dbReference type="PANTHER" id="PTHR43394">
    <property type="entry name" value="ATP-DEPENDENT PERMEASE MDL1, MITOCHONDRIAL"/>
    <property type="match status" value="1"/>
</dbReference>
<name>A0AAE0W0M9_9BIVA</name>
<feature type="region of interest" description="Disordered" evidence="7">
    <location>
        <begin position="1"/>
        <end position="27"/>
    </location>
</feature>
<feature type="domain" description="ABC transporter" evidence="9">
    <location>
        <begin position="250"/>
        <end position="489"/>
    </location>
</feature>
<dbReference type="InterPro" id="IPR017871">
    <property type="entry name" value="ABC_transporter-like_CS"/>
</dbReference>
<dbReference type="GO" id="GO:0005524">
    <property type="term" value="F:ATP binding"/>
    <property type="evidence" value="ECO:0007669"/>
    <property type="project" value="UniProtKB-KW"/>
</dbReference>
<dbReference type="InterPro" id="IPR011527">
    <property type="entry name" value="ABC1_TM_dom"/>
</dbReference>
<dbReference type="GO" id="GO:0016887">
    <property type="term" value="F:ATP hydrolysis activity"/>
    <property type="evidence" value="ECO:0007669"/>
    <property type="project" value="InterPro"/>
</dbReference>
<proteinExistence type="predicted"/>
<evidence type="ECO:0000256" key="7">
    <source>
        <dbReference type="SAM" id="MobiDB-lite"/>
    </source>
</evidence>
<dbReference type="InterPro" id="IPR039421">
    <property type="entry name" value="Type_1_exporter"/>
</dbReference>
<dbReference type="SMART" id="SM00382">
    <property type="entry name" value="AAA"/>
    <property type="match status" value="1"/>
</dbReference>
<accession>A0AAE0W0M9</accession>
<evidence type="ECO:0008006" key="13">
    <source>
        <dbReference type="Google" id="ProtNLM"/>
    </source>
</evidence>
<feature type="transmembrane region" description="Helical" evidence="8">
    <location>
        <begin position="148"/>
        <end position="171"/>
    </location>
</feature>
<dbReference type="Gene3D" id="1.20.1560.10">
    <property type="entry name" value="ABC transporter type 1, transmembrane domain"/>
    <property type="match status" value="1"/>
</dbReference>
<feature type="transmembrane region" description="Helical" evidence="8">
    <location>
        <begin position="177"/>
        <end position="194"/>
    </location>
</feature>
<keyword evidence="4" id="KW-0067">ATP-binding</keyword>
<dbReference type="PANTHER" id="PTHR43394:SF1">
    <property type="entry name" value="ATP-BINDING CASSETTE SUB-FAMILY B MEMBER 10, MITOCHONDRIAL"/>
    <property type="match status" value="1"/>
</dbReference>
<reference evidence="11" key="3">
    <citation type="submission" date="2023-05" db="EMBL/GenBank/DDBJ databases">
        <authorList>
            <person name="Smith C.H."/>
        </authorList>
    </citation>
    <scope>NUCLEOTIDE SEQUENCE</scope>
    <source>
        <strain evidence="11">CHS0354</strain>
        <tissue evidence="11">Mantle</tissue>
    </source>
</reference>
<comment type="caution">
    <text evidence="11">The sequence shown here is derived from an EMBL/GenBank/DDBJ whole genome shotgun (WGS) entry which is preliminary data.</text>
</comment>
<dbReference type="PROSITE" id="PS50893">
    <property type="entry name" value="ABC_TRANSPORTER_2"/>
    <property type="match status" value="1"/>
</dbReference>
<dbReference type="EMBL" id="JAEAOA010001653">
    <property type="protein sequence ID" value="KAK3596132.1"/>
    <property type="molecule type" value="Genomic_DNA"/>
</dbReference>
<dbReference type="Gene3D" id="3.40.50.300">
    <property type="entry name" value="P-loop containing nucleotide triphosphate hydrolases"/>
    <property type="match status" value="1"/>
</dbReference>
<keyword evidence="2 8" id="KW-0812">Transmembrane</keyword>
<evidence type="ECO:0000256" key="5">
    <source>
        <dbReference type="ARBA" id="ARBA00022989"/>
    </source>
</evidence>
<reference evidence="11" key="2">
    <citation type="journal article" date="2021" name="Genome Biol. Evol.">
        <title>Developing a high-quality reference genome for a parasitic bivalve with doubly uniparental inheritance (Bivalvia: Unionida).</title>
        <authorList>
            <person name="Smith C.H."/>
        </authorList>
    </citation>
    <scope>NUCLEOTIDE SEQUENCE</scope>
    <source>
        <strain evidence="11">CHS0354</strain>
        <tissue evidence="11">Mantle</tissue>
    </source>
</reference>
<evidence type="ECO:0000256" key="3">
    <source>
        <dbReference type="ARBA" id="ARBA00022741"/>
    </source>
</evidence>
<dbReference type="PROSITE" id="PS00211">
    <property type="entry name" value="ABC_TRANSPORTER_1"/>
    <property type="match status" value="1"/>
</dbReference>
<dbReference type="PROSITE" id="PS50929">
    <property type="entry name" value="ABC_TM1F"/>
    <property type="match status" value="1"/>
</dbReference>
<dbReference type="GO" id="GO:0016020">
    <property type="term" value="C:membrane"/>
    <property type="evidence" value="ECO:0007669"/>
    <property type="project" value="UniProtKB-SubCell"/>
</dbReference>
<reference evidence="11" key="1">
    <citation type="journal article" date="2021" name="Genome Biol. Evol.">
        <title>A High-Quality Reference Genome for a Parasitic Bivalve with Doubly Uniparental Inheritance (Bivalvia: Unionida).</title>
        <authorList>
            <person name="Smith C.H."/>
        </authorList>
    </citation>
    <scope>NUCLEOTIDE SEQUENCE</scope>
    <source>
        <strain evidence="11">CHS0354</strain>
    </source>
</reference>
<keyword evidence="3" id="KW-0547">Nucleotide-binding</keyword>
<dbReference type="Proteomes" id="UP001195483">
    <property type="component" value="Unassembled WGS sequence"/>
</dbReference>
<evidence type="ECO:0000313" key="12">
    <source>
        <dbReference type="Proteomes" id="UP001195483"/>
    </source>
</evidence>
<feature type="transmembrane region" description="Helical" evidence="8">
    <location>
        <begin position="89"/>
        <end position="106"/>
    </location>
</feature>
<dbReference type="Pfam" id="PF00664">
    <property type="entry name" value="ABC_membrane"/>
    <property type="match status" value="1"/>
</dbReference>